<evidence type="ECO:0000256" key="7">
    <source>
        <dbReference type="RuleBase" id="RU363032"/>
    </source>
</evidence>
<feature type="transmembrane region" description="Helical" evidence="7">
    <location>
        <begin position="69"/>
        <end position="95"/>
    </location>
</feature>
<evidence type="ECO:0000256" key="2">
    <source>
        <dbReference type="ARBA" id="ARBA00022448"/>
    </source>
</evidence>
<feature type="domain" description="ABC transmembrane type-1" evidence="8">
    <location>
        <begin position="69"/>
        <end position="268"/>
    </location>
</feature>
<evidence type="ECO:0000259" key="8">
    <source>
        <dbReference type="PROSITE" id="PS50928"/>
    </source>
</evidence>
<dbReference type="InterPro" id="IPR000515">
    <property type="entry name" value="MetI-like"/>
</dbReference>
<dbReference type="PANTHER" id="PTHR30183">
    <property type="entry name" value="MOLYBDENUM TRANSPORT SYSTEM PERMEASE PROTEIN MODB"/>
    <property type="match status" value="1"/>
</dbReference>
<dbReference type="Pfam" id="PF00528">
    <property type="entry name" value="BPD_transp_1"/>
    <property type="match status" value="1"/>
</dbReference>
<keyword evidence="2 7" id="KW-0813">Transport</keyword>
<dbReference type="RefSeq" id="WP_331457125.1">
    <property type="nucleotide sequence ID" value="NZ_AP021874.1"/>
</dbReference>
<dbReference type="EMBL" id="AP021874">
    <property type="protein sequence ID" value="BBO70768.1"/>
    <property type="molecule type" value="Genomic_DNA"/>
</dbReference>
<feature type="transmembrane region" description="Helical" evidence="7">
    <location>
        <begin position="206"/>
        <end position="229"/>
    </location>
</feature>
<organism evidence="9 10">
    <name type="scientific">Desulfosarcina alkanivorans</name>
    <dbReference type="NCBI Taxonomy" id="571177"/>
    <lineage>
        <taxon>Bacteria</taxon>
        <taxon>Pseudomonadati</taxon>
        <taxon>Thermodesulfobacteriota</taxon>
        <taxon>Desulfobacteria</taxon>
        <taxon>Desulfobacterales</taxon>
        <taxon>Desulfosarcinaceae</taxon>
        <taxon>Desulfosarcina</taxon>
    </lineage>
</organism>
<keyword evidence="3" id="KW-1003">Cell membrane</keyword>
<evidence type="ECO:0000256" key="4">
    <source>
        <dbReference type="ARBA" id="ARBA00022692"/>
    </source>
</evidence>
<dbReference type="GO" id="GO:0005886">
    <property type="term" value="C:plasma membrane"/>
    <property type="evidence" value="ECO:0007669"/>
    <property type="project" value="UniProtKB-SubCell"/>
</dbReference>
<protein>
    <submittedName>
        <fullName evidence="9">Molybdenum ABC transporter permease</fullName>
    </submittedName>
</protein>
<reference evidence="9 10" key="1">
    <citation type="submission" date="2019-11" db="EMBL/GenBank/DDBJ databases">
        <title>Comparative genomics of hydrocarbon-degrading Desulfosarcina strains.</title>
        <authorList>
            <person name="Watanabe M."/>
            <person name="Kojima H."/>
            <person name="Fukui M."/>
        </authorList>
    </citation>
    <scope>NUCLEOTIDE SEQUENCE [LARGE SCALE GENOMIC DNA]</scope>
    <source>
        <strain evidence="9 10">PL12</strain>
    </source>
</reference>
<dbReference type="PROSITE" id="PS50928">
    <property type="entry name" value="ABC_TM1"/>
    <property type="match status" value="1"/>
</dbReference>
<evidence type="ECO:0000256" key="1">
    <source>
        <dbReference type="ARBA" id="ARBA00004651"/>
    </source>
</evidence>
<dbReference type="Proteomes" id="UP000427906">
    <property type="component" value="Chromosome"/>
</dbReference>
<feature type="transmembrane region" description="Helical" evidence="7">
    <location>
        <begin position="249"/>
        <end position="271"/>
    </location>
</feature>
<dbReference type="Gene3D" id="1.10.3720.10">
    <property type="entry name" value="MetI-like"/>
    <property type="match status" value="1"/>
</dbReference>
<keyword evidence="4 7" id="KW-0812">Transmembrane</keyword>
<keyword evidence="5 7" id="KW-1133">Transmembrane helix</keyword>
<feature type="transmembrane region" description="Helical" evidence="7">
    <location>
        <begin position="25"/>
        <end position="49"/>
    </location>
</feature>
<evidence type="ECO:0000313" key="10">
    <source>
        <dbReference type="Proteomes" id="UP000427906"/>
    </source>
</evidence>
<comment type="similarity">
    <text evidence="7">Belongs to the binding-protein-dependent transport system permease family.</text>
</comment>
<feature type="transmembrane region" description="Helical" evidence="7">
    <location>
        <begin position="141"/>
        <end position="165"/>
    </location>
</feature>
<dbReference type="InterPro" id="IPR035906">
    <property type="entry name" value="MetI-like_sf"/>
</dbReference>
<dbReference type="SUPFAM" id="SSF161098">
    <property type="entry name" value="MetI-like"/>
    <property type="match status" value="1"/>
</dbReference>
<name>A0A5K7YPW5_9BACT</name>
<dbReference type="PANTHER" id="PTHR30183:SF3">
    <property type="entry name" value="MOLYBDENUM TRANSPORT SYSTEM PERMEASE PROTEIN MODB"/>
    <property type="match status" value="1"/>
</dbReference>
<keyword evidence="10" id="KW-1185">Reference proteome</keyword>
<comment type="subcellular location">
    <subcellularLocation>
        <location evidence="1 7">Cell membrane</location>
        <topology evidence="1 7">Multi-pass membrane protein</topology>
    </subcellularLocation>
</comment>
<dbReference type="KEGG" id="dalk:DSCA_46980"/>
<sequence>MSSPVHSAALPGSRPRRQRGRRDPFLWLAVASSAVIVAFILVPLVEMMTQPTLASLKESLMDRDVVRSIRLSIVTSGSAALIALVFGTPLAYLLARRRFPGKKILESVIDLPIMIPHPVVGIALLSIAGRNHPIGRVMQSVGIEIMGTVTGLIAVLTFVGLPFYINTVKAGFEEISPRLEHVSRSLGASAGGTFFRVTLPLAWRHMVVGVIMCTARAVSEFGAVVIVAYHPMTAPVMIYERFTAYGLKYSQPVAVWLILVCLVLFLLLRIFSLKARRGS</sequence>
<evidence type="ECO:0000256" key="3">
    <source>
        <dbReference type="ARBA" id="ARBA00022475"/>
    </source>
</evidence>
<feature type="transmembrane region" description="Helical" evidence="7">
    <location>
        <begin position="107"/>
        <end position="129"/>
    </location>
</feature>
<proteinExistence type="inferred from homology"/>
<dbReference type="CDD" id="cd06261">
    <property type="entry name" value="TM_PBP2"/>
    <property type="match status" value="1"/>
</dbReference>
<dbReference type="AlphaFoldDB" id="A0A5K7YPW5"/>
<gene>
    <name evidence="9" type="ORF">DSCA_46980</name>
</gene>
<evidence type="ECO:0000256" key="5">
    <source>
        <dbReference type="ARBA" id="ARBA00022989"/>
    </source>
</evidence>
<accession>A0A5K7YPW5</accession>
<evidence type="ECO:0000256" key="6">
    <source>
        <dbReference type="ARBA" id="ARBA00023136"/>
    </source>
</evidence>
<evidence type="ECO:0000313" key="9">
    <source>
        <dbReference type="EMBL" id="BBO70768.1"/>
    </source>
</evidence>
<keyword evidence="6 7" id="KW-0472">Membrane</keyword>
<dbReference type="GO" id="GO:0055085">
    <property type="term" value="P:transmembrane transport"/>
    <property type="evidence" value="ECO:0007669"/>
    <property type="project" value="InterPro"/>
</dbReference>